<feature type="transmembrane region" description="Helical" evidence="3">
    <location>
        <begin position="34"/>
        <end position="55"/>
    </location>
</feature>
<keyword evidence="3" id="KW-0472">Membrane</keyword>
<dbReference type="SUPFAM" id="SSF111369">
    <property type="entry name" value="HlyD-like secretion proteins"/>
    <property type="match status" value="1"/>
</dbReference>
<keyword evidence="2" id="KW-0175">Coiled coil</keyword>
<dbReference type="Pfam" id="PF25917">
    <property type="entry name" value="BSH_RND"/>
    <property type="match status" value="1"/>
</dbReference>
<dbReference type="GO" id="GO:1990281">
    <property type="term" value="C:efflux pump complex"/>
    <property type="evidence" value="ECO:0007669"/>
    <property type="project" value="TreeGrafter"/>
</dbReference>
<dbReference type="InterPro" id="IPR058792">
    <property type="entry name" value="Beta-barrel_RND_2"/>
</dbReference>
<dbReference type="InterPro" id="IPR006143">
    <property type="entry name" value="RND_pump_MFP"/>
</dbReference>
<dbReference type="Gene3D" id="2.40.50.100">
    <property type="match status" value="1"/>
</dbReference>
<evidence type="ECO:0000259" key="5">
    <source>
        <dbReference type="Pfam" id="PF25954"/>
    </source>
</evidence>
<dbReference type="NCBIfam" id="TIGR01730">
    <property type="entry name" value="RND_mfp"/>
    <property type="match status" value="1"/>
</dbReference>
<dbReference type="AlphaFoldDB" id="A0A1M5R2K4"/>
<dbReference type="STRING" id="1508389.SAMN05444003_2454"/>
<dbReference type="InterPro" id="IPR058625">
    <property type="entry name" value="MdtA-like_BSH"/>
</dbReference>
<dbReference type="EMBL" id="FQXB01000003">
    <property type="protein sequence ID" value="SHH20250.1"/>
    <property type="molecule type" value="Genomic_DNA"/>
</dbReference>
<evidence type="ECO:0000313" key="7">
    <source>
        <dbReference type="Proteomes" id="UP000184074"/>
    </source>
</evidence>
<gene>
    <name evidence="6" type="ORF">SAMN05444003_2454</name>
</gene>
<evidence type="ECO:0000256" key="3">
    <source>
        <dbReference type="SAM" id="Phobius"/>
    </source>
</evidence>
<feature type="domain" description="CusB-like beta-barrel" evidence="5">
    <location>
        <begin position="235"/>
        <end position="304"/>
    </location>
</feature>
<dbReference type="PANTHER" id="PTHR30469:SF29">
    <property type="entry name" value="BLR2860 PROTEIN"/>
    <property type="match status" value="1"/>
</dbReference>
<feature type="coiled-coil region" evidence="2">
    <location>
        <begin position="135"/>
        <end position="193"/>
    </location>
</feature>
<comment type="similarity">
    <text evidence="1">Belongs to the membrane fusion protein (MFP) (TC 8.A.1) family.</text>
</comment>
<sequence>MANKIGFYTVVNTDTNEAKTEPLKFEDDPKSSRSFWIALLLLLGVVGWLVSGFILPAPPPSEESQSLSDRIIEPMAVIAETSIAKPVVQFFKNEGQALPDRDTTLRAQISGQISEVYVKKGEDVEANDVVAKFDTKELEAELERAQAELERAQREVENAIELQERGVATADRVSSAEAALAGARAQLAFAEDNLANTSITAPFAGRIETFELEPGEFIQVGSEIGRLVDNTPLTVAIQVPQISLGVLKNQQPARVKFITGEERAGLVTFVSTSATTATRTFLVEVEVSNSDGKIPAGISAEVEIPYGQVDAHFISPETLSLNEQGALGVKTVDDDNVVRFHDVEVIRATIEGLFVEGLPDEVQIITTGQGFVQDGELVNPQKGADN</sequence>
<reference evidence="6 7" key="1">
    <citation type="submission" date="2016-11" db="EMBL/GenBank/DDBJ databases">
        <authorList>
            <person name="Jaros S."/>
            <person name="Januszkiewicz K."/>
            <person name="Wedrychowicz H."/>
        </authorList>
    </citation>
    <scope>NUCLEOTIDE SEQUENCE [LARGE SCALE GENOMIC DNA]</scope>
    <source>
        <strain evidence="6 7">DSM 28715</strain>
    </source>
</reference>
<dbReference type="Proteomes" id="UP000184074">
    <property type="component" value="Unassembled WGS sequence"/>
</dbReference>
<dbReference type="GO" id="GO:0015562">
    <property type="term" value="F:efflux transmembrane transporter activity"/>
    <property type="evidence" value="ECO:0007669"/>
    <property type="project" value="TreeGrafter"/>
</dbReference>
<dbReference type="Gene3D" id="2.40.30.170">
    <property type="match status" value="1"/>
</dbReference>
<feature type="domain" description="Multidrug resistance protein MdtA-like barrel-sandwich hybrid" evidence="4">
    <location>
        <begin position="103"/>
        <end position="225"/>
    </location>
</feature>
<evidence type="ECO:0000256" key="1">
    <source>
        <dbReference type="ARBA" id="ARBA00009477"/>
    </source>
</evidence>
<dbReference type="Pfam" id="PF25954">
    <property type="entry name" value="Beta-barrel_RND_2"/>
    <property type="match status" value="1"/>
</dbReference>
<name>A0A1M5R2K4_9RHOB</name>
<proteinExistence type="inferred from homology"/>
<keyword evidence="3" id="KW-1133">Transmembrane helix</keyword>
<dbReference type="PANTHER" id="PTHR30469">
    <property type="entry name" value="MULTIDRUG RESISTANCE PROTEIN MDTA"/>
    <property type="match status" value="1"/>
</dbReference>
<organism evidence="6 7">
    <name type="scientific">Cognatiyoonia sediminum</name>
    <dbReference type="NCBI Taxonomy" id="1508389"/>
    <lineage>
        <taxon>Bacteria</taxon>
        <taxon>Pseudomonadati</taxon>
        <taxon>Pseudomonadota</taxon>
        <taxon>Alphaproteobacteria</taxon>
        <taxon>Rhodobacterales</taxon>
        <taxon>Paracoccaceae</taxon>
        <taxon>Cognatiyoonia</taxon>
    </lineage>
</organism>
<keyword evidence="7" id="KW-1185">Reference proteome</keyword>
<evidence type="ECO:0000259" key="4">
    <source>
        <dbReference type="Pfam" id="PF25917"/>
    </source>
</evidence>
<evidence type="ECO:0000313" key="6">
    <source>
        <dbReference type="EMBL" id="SHH20250.1"/>
    </source>
</evidence>
<evidence type="ECO:0000256" key="2">
    <source>
        <dbReference type="SAM" id="Coils"/>
    </source>
</evidence>
<dbReference type="Gene3D" id="1.10.287.470">
    <property type="entry name" value="Helix hairpin bin"/>
    <property type="match status" value="1"/>
</dbReference>
<protein>
    <submittedName>
        <fullName evidence="6">Membrane fusion protein, multidrug efflux system</fullName>
    </submittedName>
</protein>
<keyword evidence="3" id="KW-0812">Transmembrane</keyword>
<accession>A0A1M5R2K4</accession>